<evidence type="ECO:0000256" key="2">
    <source>
        <dbReference type="ARBA" id="ARBA00022448"/>
    </source>
</evidence>
<dbReference type="KEGG" id="mcd:MCRO_0065"/>
<dbReference type="CDD" id="cd03230">
    <property type="entry name" value="ABC_DR_subfamily_A"/>
    <property type="match status" value="1"/>
</dbReference>
<keyword evidence="3" id="KW-0547">Nucleotide-binding</keyword>
<dbReference type="InterPro" id="IPR003593">
    <property type="entry name" value="AAA+_ATPase"/>
</dbReference>
<evidence type="ECO:0000256" key="1">
    <source>
        <dbReference type="ARBA" id="ARBA00005417"/>
    </source>
</evidence>
<accession>D5E4Q4</accession>
<dbReference type="HOGENOM" id="CLU_000604_1_2_14"/>
<dbReference type="EMBL" id="CP001991">
    <property type="protein sequence ID" value="ADE19939.1"/>
    <property type="molecule type" value="Genomic_DNA"/>
</dbReference>
<dbReference type="AlphaFoldDB" id="D5E4Q4"/>
<evidence type="ECO:0000313" key="6">
    <source>
        <dbReference type="EMBL" id="ADE19939.1"/>
    </source>
</evidence>
<evidence type="ECO:0000259" key="5">
    <source>
        <dbReference type="PROSITE" id="PS50893"/>
    </source>
</evidence>
<dbReference type="InterPro" id="IPR050763">
    <property type="entry name" value="ABC_transporter_ATP-binding"/>
</dbReference>
<dbReference type="eggNOG" id="COG1131">
    <property type="taxonomic scope" value="Bacteria"/>
</dbReference>
<reference evidence="6 7" key="3">
    <citation type="journal article" date="2011" name="J. Bacteriol.">
        <title>Genome sequences of Mycoplasma alligatoris A21JP2T and Mycoplasma crocodyli MP145T.</title>
        <authorList>
            <person name="Brown D.R."/>
            <person name="Farmerie W.G."/>
            <person name="May M."/>
            <person name="Benders G.A."/>
            <person name="Durkin A.S."/>
            <person name="Hlavinka K."/>
            <person name="Hostetler J."/>
            <person name="Jackson J."/>
            <person name="Johnson J."/>
            <person name="Miller R.H."/>
            <person name="Paralanov V."/>
            <person name="Radune D."/>
            <person name="Szczypinski B."/>
            <person name="Glass J.I."/>
        </authorList>
    </citation>
    <scope>NUCLEOTIDE SEQUENCE [LARGE SCALE GENOMIC DNA]</scope>
    <source>
        <strain evidence="7">ATCC 51981 / MP145</strain>
    </source>
</reference>
<dbReference type="SUPFAM" id="SSF52540">
    <property type="entry name" value="P-loop containing nucleoside triphosphate hydrolases"/>
    <property type="match status" value="1"/>
</dbReference>
<dbReference type="Proteomes" id="UP000001845">
    <property type="component" value="Chromosome"/>
</dbReference>
<feature type="domain" description="ABC transporter" evidence="5">
    <location>
        <begin position="6"/>
        <end position="235"/>
    </location>
</feature>
<gene>
    <name evidence="6" type="ordered locus">MCRO_0065</name>
</gene>
<sequence length="306" mass="35124">MEQKIIEFKNVTKKFGSKIALDNISFTVFKGQFHGFIGANGAGKTTSFRCLFDFYPDTKGEIFINGINSTDPKSKQKIGYIPEDSTFPKKLNVRDYLNFFCELSGKTKEESKTLVQNLMDKYEFAKELQTKNGNKLSSGEKKKVLLMQALISDPEILVLDEPAANLDPKIRIQLYEILKKLQKEGKTIFISSHILAELEQYIDSYTVIEKGKVYETKTIEEKSKSSHYNYYVTSAEIDKVEEIIKNFTLKSPFEFKKNKNTILMKLEPKQIEKISAELFKSGLNIESIGKYKVNLNELYFDVIKGE</sequence>
<organism evidence="6 7">
    <name type="scientific">Mycoplasma crocodyli (strain ATCC 51981 / MP145)</name>
    <dbReference type="NCBI Taxonomy" id="512564"/>
    <lineage>
        <taxon>Bacteria</taxon>
        <taxon>Bacillati</taxon>
        <taxon>Mycoplasmatota</taxon>
        <taxon>Mollicutes</taxon>
        <taxon>Mycoplasmataceae</taxon>
        <taxon>Mycoplasma</taxon>
    </lineage>
</organism>
<dbReference type="PANTHER" id="PTHR42711:SF5">
    <property type="entry name" value="ABC TRANSPORTER ATP-BINDING PROTEIN NATA"/>
    <property type="match status" value="1"/>
</dbReference>
<keyword evidence="7" id="KW-1185">Reference proteome</keyword>
<dbReference type="RefSeq" id="WP_013054715.1">
    <property type="nucleotide sequence ID" value="NC_014014.1"/>
</dbReference>
<reference key="2">
    <citation type="submission" date="2010-03" db="EMBL/GenBank/DDBJ databases">
        <authorList>
            <person name="Ma Z."/>
            <person name="Wang X."/>
            <person name="Liu H."/>
        </authorList>
    </citation>
    <scope>NUCLEOTIDE SEQUENCE</scope>
    <source>
        <strain>MP145</strain>
    </source>
</reference>
<name>D5E4Q4_MYCCM</name>
<evidence type="ECO:0000313" key="7">
    <source>
        <dbReference type="Proteomes" id="UP000001845"/>
    </source>
</evidence>
<dbReference type="Pfam" id="PF00005">
    <property type="entry name" value="ABC_tran"/>
    <property type="match status" value="1"/>
</dbReference>
<reference evidence="7" key="1">
    <citation type="submission" date="2010-03" db="EMBL/GenBank/DDBJ databases">
        <title>The complete genome of Mycoplasma crocodyli MP145.</title>
        <authorList>
            <person name="Glass J.I."/>
            <person name="Durkin A.S."/>
            <person name="Hostetler J."/>
            <person name="Jackson J."/>
            <person name="Johnson J."/>
            <person name="May M.A."/>
            <person name="Paralanov V."/>
            <person name="Radune D."/>
            <person name="Szczypinski B."/>
            <person name="Brown D.R."/>
        </authorList>
    </citation>
    <scope>NUCLEOTIDE SEQUENCE [LARGE SCALE GENOMIC DNA]</scope>
    <source>
        <strain evidence="7">ATCC 51981 / MP145</strain>
    </source>
</reference>
<dbReference type="InterPro" id="IPR027417">
    <property type="entry name" value="P-loop_NTPase"/>
</dbReference>
<dbReference type="OrthoDB" id="9775135at2"/>
<dbReference type="GO" id="GO:0016887">
    <property type="term" value="F:ATP hydrolysis activity"/>
    <property type="evidence" value="ECO:0007669"/>
    <property type="project" value="InterPro"/>
</dbReference>
<evidence type="ECO:0000256" key="3">
    <source>
        <dbReference type="ARBA" id="ARBA00022741"/>
    </source>
</evidence>
<keyword evidence="2" id="KW-0813">Transport</keyword>
<dbReference type="InterPro" id="IPR003439">
    <property type="entry name" value="ABC_transporter-like_ATP-bd"/>
</dbReference>
<proteinExistence type="inferred from homology"/>
<dbReference type="GO" id="GO:0005524">
    <property type="term" value="F:ATP binding"/>
    <property type="evidence" value="ECO:0007669"/>
    <property type="project" value="UniProtKB-KW"/>
</dbReference>
<evidence type="ECO:0000256" key="4">
    <source>
        <dbReference type="ARBA" id="ARBA00022840"/>
    </source>
</evidence>
<comment type="similarity">
    <text evidence="1">Belongs to the ABC transporter superfamily.</text>
</comment>
<protein>
    <submittedName>
        <fullName evidence="6">ABC transporter, ATP-binding protein</fullName>
    </submittedName>
</protein>
<dbReference type="Gene3D" id="3.40.50.300">
    <property type="entry name" value="P-loop containing nucleotide triphosphate hydrolases"/>
    <property type="match status" value="1"/>
</dbReference>
<dbReference type="SMART" id="SM00382">
    <property type="entry name" value="AAA"/>
    <property type="match status" value="1"/>
</dbReference>
<dbReference type="PROSITE" id="PS50893">
    <property type="entry name" value="ABC_TRANSPORTER_2"/>
    <property type="match status" value="1"/>
</dbReference>
<keyword evidence="4 6" id="KW-0067">ATP-binding</keyword>
<dbReference type="STRING" id="512564.MCRO_0065"/>
<dbReference type="PANTHER" id="PTHR42711">
    <property type="entry name" value="ABC TRANSPORTER ATP-BINDING PROTEIN"/>
    <property type="match status" value="1"/>
</dbReference>